<evidence type="ECO:0000313" key="7">
    <source>
        <dbReference type="EMBL" id="KAF2655700.1"/>
    </source>
</evidence>
<feature type="transmembrane region" description="Helical" evidence="6">
    <location>
        <begin position="483"/>
        <end position="504"/>
    </location>
</feature>
<keyword evidence="8" id="KW-1185">Reference proteome</keyword>
<dbReference type="InterPro" id="IPR011701">
    <property type="entry name" value="MFS"/>
</dbReference>
<feature type="transmembrane region" description="Helical" evidence="6">
    <location>
        <begin position="40"/>
        <end position="67"/>
    </location>
</feature>
<dbReference type="GO" id="GO:0022857">
    <property type="term" value="F:transmembrane transporter activity"/>
    <property type="evidence" value="ECO:0007669"/>
    <property type="project" value="InterPro"/>
</dbReference>
<protein>
    <submittedName>
        <fullName evidence="7">MFS general substrate transporter</fullName>
    </submittedName>
</protein>
<dbReference type="SUPFAM" id="SSF103473">
    <property type="entry name" value="MFS general substrate transporter"/>
    <property type="match status" value="1"/>
</dbReference>
<name>A0A6A6T7G0_9PLEO</name>
<evidence type="ECO:0000256" key="6">
    <source>
        <dbReference type="SAM" id="Phobius"/>
    </source>
</evidence>
<feature type="compositionally biased region" description="Basic and acidic residues" evidence="5">
    <location>
        <begin position="248"/>
        <end position="258"/>
    </location>
</feature>
<comment type="subcellular location">
    <subcellularLocation>
        <location evidence="1">Membrane</location>
        <topology evidence="1">Multi-pass membrane protein</topology>
    </subcellularLocation>
</comment>
<dbReference type="GO" id="GO:0005886">
    <property type="term" value="C:plasma membrane"/>
    <property type="evidence" value="ECO:0007669"/>
    <property type="project" value="TreeGrafter"/>
</dbReference>
<dbReference type="AlphaFoldDB" id="A0A6A6T7G0"/>
<feature type="region of interest" description="Disordered" evidence="5">
    <location>
        <begin position="248"/>
        <end position="267"/>
    </location>
</feature>
<accession>A0A6A6T7G0</accession>
<evidence type="ECO:0000256" key="4">
    <source>
        <dbReference type="ARBA" id="ARBA00023136"/>
    </source>
</evidence>
<organism evidence="7 8">
    <name type="scientific">Lophiostoma macrostomum CBS 122681</name>
    <dbReference type="NCBI Taxonomy" id="1314788"/>
    <lineage>
        <taxon>Eukaryota</taxon>
        <taxon>Fungi</taxon>
        <taxon>Dikarya</taxon>
        <taxon>Ascomycota</taxon>
        <taxon>Pezizomycotina</taxon>
        <taxon>Dothideomycetes</taxon>
        <taxon>Pleosporomycetidae</taxon>
        <taxon>Pleosporales</taxon>
        <taxon>Lophiostomataceae</taxon>
        <taxon>Lophiostoma</taxon>
    </lineage>
</organism>
<dbReference type="Gene3D" id="1.20.1250.20">
    <property type="entry name" value="MFS general substrate transporter like domains"/>
    <property type="match status" value="1"/>
</dbReference>
<feature type="transmembrane region" description="Helical" evidence="6">
    <location>
        <begin position="386"/>
        <end position="407"/>
    </location>
</feature>
<keyword evidence="4 6" id="KW-0472">Membrane</keyword>
<dbReference type="InterPro" id="IPR036259">
    <property type="entry name" value="MFS_trans_sf"/>
</dbReference>
<evidence type="ECO:0000256" key="5">
    <source>
        <dbReference type="SAM" id="MobiDB-lite"/>
    </source>
</evidence>
<feature type="transmembrane region" description="Helical" evidence="6">
    <location>
        <begin position="172"/>
        <end position="190"/>
    </location>
</feature>
<sequence>MLVTDLYSPVQKTDIVLVPQPSNDPNDPLLWPTWKREASFAFLFFNCIIFAACPGPMIAPATVALAVQLQVPIKKVAELSGYQLLIVGALGPIVSVLAQKYGKRPQFLFAAFFGVIGTGICIAGFDQSSLKHSYVVLLAGRMVQGIGTTAFESLSVAAIGDMFFLHERGLRTALLVLTLACLSSFVAIIAGTGFEHLGARNLFVILLPIQIFGMLGVLFFMPESQFNRGVVAAPAPVSSSEAVRAKEKATNTHIDEATPNHANGTSSSIVKRGFLHDLRPATGETYNEQNMLKLLLEIFVHFLNPAVIWVMLVSAVLVSFFVGTAYTLAQIFTPPPYNLSVAQNGFFFTGALIGGILGVSAGPLCDFTARSLARRNKGVYEAEFRIPVCLFAVIVFAIGWFTWGWALDHPAHNRVYLCSFCYGAICFGTSVASTSGGLYILDAFKPHSTQIFILQMMIKNFIFYAFSTFINEFAAESGPGHMARVWGICTVCGFVTCVPMYVFGKVNRVWVYKMWSRYLSDAKEG</sequence>
<evidence type="ECO:0000256" key="1">
    <source>
        <dbReference type="ARBA" id="ARBA00004141"/>
    </source>
</evidence>
<dbReference type="Pfam" id="PF07690">
    <property type="entry name" value="MFS_1"/>
    <property type="match status" value="1"/>
</dbReference>
<feature type="transmembrane region" description="Helical" evidence="6">
    <location>
        <begin position="145"/>
        <end position="165"/>
    </location>
</feature>
<evidence type="ECO:0000256" key="3">
    <source>
        <dbReference type="ARBA" id="ARBA00022989"/>
    </source>
</evidence>
<keyword evidence="2 6" id="KW-0812">Transmembrane</keyword>
<evidence type="ECO:0000313" key="8">
    <source>
        <dbReference type="Proteomes" id="UP000799324"/>
    </source>
</evidence>
<gene>
    <name evidence="7" type="ORF">K491DRAFT_692639</name>
</gene>
<feature type="transmembrane region" description="Helical" evidence="6">
    <location>
        <begin position="79"/>
        <end position="98"/>
    </location>
</feature>
<dbReference type="PANTHER" id="PTHR23502:SF29">
    <property type="entry name" value="TRANSPORTER, PUTATIVE (AFU_ORTHOLOGUE AFUA_6G06680)-RELATED"/>
    <property type="match status" value="1"/>
</dbReference>
<feature type="transmembrane region" description="Helical" evidence="6">
    <location>
        <begin position="107"/>
        <end position="125"/>
    </location>
</feature>
<keyword evidence="3 6" id="KW-1133">Transmembrane helix</keyword>
<dbReference type="Proteomes" id="UP000799324">
    <property type="component" value="Unassembled WGS sequence"/>
</dbReference>
<feature type="transmembrane region" description="Helical" evidence="6">
    <location>
        <begin position="452"/>
        <end position="471"/>
    </location>
</feature>
<feature type="transmembrane region" description="Helical" evidence="6">
    <location>
        <begin position="298"/>
        <end position="326"/>
    </location>
</feature>
<dbReference type="EMBL" id="MU004345">
    <property type="protein sequence ID" value="KAF2655700.1"/>
    <property type="molecule type" value="Genomic_DNA"/>
</dbReference>
<evidence type="ECO:0000256" key="2">
    <source>
        <dbReference type="ARBA" id="ARBA00022692"/>
    </source>
</evidence>
<dbReference type="PANTHER" id="PTHR23502">
    <property type="entry name" value="MAJOR FACILITATOR SUPERFAMILY"/>
    <property type="match status" value="1"/>
</dbReference>
<feature type="transmembrane region" description="Helical" evidence="6">
    <location>
        <begin position="346"/>
        <end position="365"/>
    </location>
</feature>
<feature type="transmembrane region" description="Helical" evidence="6">
    <location>
        <begin position="202"/>
        <end position="221"/>
    </location>
</feature>
<dbReference type="OrthoDB" id="2585655at2759"/>
<proteinExistence type="predicted"/>
<feature type="transmembrane region" description="Helical" evidence="6">
    <location>
        <begin position="413"/>
        <end position="440"/>
    </location>
</feature>
<reference evidence="7" key="1">
    <citation type="journal article" date="2020" name="Stud. Mycol.">
        <title>101 Dothideomycetes genomes: a test case for predicting lifestyles and emergence of pathogens.</title>
        <authorList>
            <person name="Haridas S."/>
            <person name="Albert R."/>
            <person name="Binder M."/>
            <person name="Bloem J."/>
            <person name="Labutti K."/>
            <person name="Salamov A."/>
            <person name="Andreopoulos B."/>
            <person name="Baker S."/>
            <person name="Barry K."/>
            <person name="Bills G."/>
            <person name="Bluhm B."/>
            <person name="Cannon C."/>
            <person name="Castanera R."/>
            <person name="Culley D."/>
            <person name="Daum C."/>
            <person name="Ezra D."/>
            <person name="Gonzalez J."/>
            <person name="Henrissat B."/>
            <person name="Kuo A."/>
            <person name="Liang C."/>
            <person name="Lipzen A."/>
            <person name="Lutzoni F."/>
            <person name="Magnuson J."/>
            <person name="Mondo S."/>
            <person name="Nolan M."/>
            <person name="Ohm R."/>
            <person name="Pangilinan J."/>
            <person name="Park H.-J."/>
            <person name="Ramirez L."/>
            <person name="Alfaro M."/>
            <person name="Sun H."/>
            <person name="Tritt A."/>
            <person name="Yoshinaga Y."/>
            <person name="Zwiers L.-H."/>
            <person name="Turgeon B."/>
            <person name="Goodwin S."/>
            <person name="Spatafora J."/>
            <person name="Crous P."/>
            <person name="Grigoriev I."/>
        </authorList>
    </citation>
    <scope>NUCLEOTIDE SEQUENCE</scope>
    <source>
        <strain evidence="7">CBS 122681</strain>
    </source>
</reference>